<feature type="region of interest" description="Disordered" evidence="1">
    <location>
        <begin position="206"/>
        <end position="240"/>
    </location>
</feature>
<name>A0AAV9GV13_9PEZI</name>
<accession>A0AAV9GV13</accession>
<evidence type="ECO:0000313" key="2">
    <source>
        <dbReference type="EMBL" id="KAK4452133.1"/>
    </source>
</evidence>
<feature type="compositionally biased region" description="Basic and acidic residues" evidence="1">
    <location>
        <begin position="285"/>
        <end position="296"/>
    </location>
</feature>
<reference evidence="2" key="1">
    <citation type="journal article" date="2023" name="Mol. Phylogenet. Evol.">
        <title>Genome-scale phylogeny and comparative genomics of the fungal order Sordariales.</title>
        <authorList>
            <person name="Hensen N."/>
            <person name="Bonometti L."/>
            <person name="Westerberg I."/>
            <person name="Brannstrom I.O."/>
            <person name="Guillou S."/>
            <person name="Cros-Aarteil S."/>
            <person name="Calhoun S."/>
            <person name="Haridas S."/>
            <person name="Kuo A."/>
            <person name="Mondo S."/>
            <person name="Pangilinan J."/>
            <person name="Riley R."/>
            <person name="LaButti K."/>
            <person name="Andreopoulos B."/>
            <person name="Lipzen A."/>
            <person name="Chen C."/>
            <person name="Yan M."/>
            <person name="Daum C."/>
            <person name="Ng V."/>
            <person name="Clum A."/>
            <person name="Steindorff A."/>
            <person name="Ohm R.A."/>
            <person name="Martin F."/>
            <person name="Silar P."/>
            <person name="Natvig D.O."/>
            <person name="Lalanne C."/>
            <person name="Gautier V."/>
            <person name="Ament-Velasquez S.L."/>
            <person name="Kruys A."/>
            <person name="Hutchinson M.I."/>
            <person name="Powell A.J."/>
            <person name="Barry K."/>
            <person name="Miller A.N."/>
            <person name="Grigoriev I.V."/>
            <person name="Debuchy R."/>
            <person name="Gladieux P."/>
            <person name="Hiltunen Thoren M."/>
            <person name="Johannesson H."/>
        </authorList>
    </citation>
    <scope>NUCLEOTIDE SEQUENCE</scope>
    <source>
        <strain evidence="2">PSN243</strain>
    </source>
</reference>
<proteinExistence type="predicted"/>
<feature type="region of interest" description="Disordered" evidence="1">
    <location>
        <begin position="257"/>
        <end position="296"/>
    </location>
</feature>
<comment type="caution">
    <text evidence="2">The sequence shown here is derived from an EMBL/GenBank/DDBJ whole genome shotgun (WGS) entry which is preliminary data.</text>
</comment>
<dbReference type="AlphaFoldDB" id="A0AAV9GV13"/>
<evidence type="ECO:0000256" key="1">
    <source>
        <dbReference type="SAM" id="MobiDB-lite"/>
    </source>
</evidence>
<organism evidence="2 3">
    <name type="scientific">Podospora aff. communis PSN243</name>
    <dbReference type="NCBI Taxonomy" id="3040156"/>
    <lineage>
        <taxon>Eukaryota</taxon>
        <taxon>Fungi</taxon>
        <taxon>Dikarya</taxon>
        <taxon>Ascomycota</taxon>
        <taxon>Pezizomycotina</taxon>
        <taxon>Sordariomycetes</taxon>
        <taxon>Sordariomycetidae</taxon>
        <taxon>Sordariales</taxon>
        <taxon>Podosporaceae</taxon>
        <taxon>Podospora</taxon>
    </lineage>
</organism>
<feature type="region of interest" description="Disordered" evidence="1">
    <location>
        <begin position="1"/>
        <end position="82"/>
    </location>
</feature>
<feature type="compositionally biased region" description="Pro residues" evidence="1">
    <location>
        <begin position="73"/>
        <end position="82"/>
    </location>
</feature>
<dbReference type="Proteomes" id="UP001321760">
    <property type="component" value="Unassembled WGS sequence"/>
</dbReference>
<feature type="compositionally biased region" description="Low complexity" evidence="1">
    <location>
        <begin position="206"/>
        <end position="223"/>
    </location>
</feature>
<feature type="compositionally biased region" description="Polar residues" evidence="1">
    <location>
        <begin position="1"/>
        <end position="10"/>
    </location>
</feature>
<protein>
    <submittedName>
        <fullName evidence="2">Uncharacterized protein</fullName>
    </submittedName>
</protein>
<feature type="compositionally biased region" description="Low complexity" evidence="1">
    <location>
        <begin position="27"/>
        <end position="36"/>
    </location>
</feature>
<feature type="compositionally biased region" description="Basic and acidic residues" evidence="1">
    <location>
        <begin position="38"/>
        <end position="49"/>
    </location>
</feature>
<gene>
    <name evidence="2" type="ORF">QBC34DRAFT_40918</name>
</gene>
<evidence type="ECO:0000313" key="3">
    <source>
        <dbReference type="Proteomes" id="UP001321760"/>
    </source>
</evidence>
<sequence>MTEPNSSRPGSSAAVYQASSVPPSPRPSVASRASRSSLRRDHDRHDGLPHHHQPPSSAHPQPPRATDDHAAQPPLPPPHIDPLPFKPLFSLVATSAHPSPRQTTQHPILHYVFVDDDPELLTEALAQHYRAADELSGEYSRERAVIVDLAPSDHGPGYTVERASSLSPDWAVVSATIGRMEDINGTLAAAHGDSQGALMLKIEGFSMESSSPTPSGKSSTPEGELQGSGTKPPRPQQVAEEYSVLLSDFDKRMGVLRRVMDAGGETQRPGTTRGEGPEEQTSARFAEEKDELKEEH</sequence>
<dbReference type="EMBL" id="MU865925">
    <property type="protein sequence ID" value="KAK4452133.1"/>
    <property type="molecule type" value="Genomic_DNA"/>
</dbReference>
<keyword evidence="3" id="KW-1185">Reference proteome</keyword>
<reference evidence="2" key="2">
    <citation type="submission" date="2023-05" db="EMBL/GenBank/DDBJ databases">
        <authorList>
            <consortium name="Lawrence Berkeley National Laboratory"/>
            <person name="Steindorff A."/>
            <person name="Hensen N."/>
            <person name="Bonometti L."/>
            <person name="Westerberg I."/>
            <person name="Brannstrom I.O."/>
            <person name="Guillou S."/>
            <person name="Cros-Aarteil S."/>
            <person name="Calhoun S."/>
            <person name="Haridas S."/>
            <person name="Kuo A."/>
            <person name="Mondo S."/>
            <person name="Pangilinan J."/>
            <person name="Riley R."/>
            <person name="Labutti K."/>
            <person name="Andreopoulos B."/>
            <person name="Lipzen A."/>
            <person name="Chen C."/>
            <person name="Yanf M."/>
            <person name="Daum C."/>
            <person name="Ng V."/>
            <person name="Clum A."/>
            <person name="Ohm R."/>
            <person name="Martin F."/>
            <person name="Silar P."/>
            <person name="Natvig D."/>
            <person name="Lalanne C."/>
            <person name="Gautier V."/>
            <person name="Ament-Velasquez S.L."/>
            <person name="Kruys A."/>
            <person name="Hutchinson M.I."/>
            <person name="Powell A.J."/>
            <person name="Barry K."/>
            <person name="Miller A.N."/>
            <person name="Grigoriev I.V."/>
            <person name="Debuchy R."/>
            <person name="Gladieux P."/>
            <person name="Thoren M.H."/>
            <person name="Johannesson H."/>
        </authorList>
    </citation>
    <scope>NUCLEOTIDE SEQUENCE</scope>
    <source>
        <strain evidence="2">PSN243</strain>
    </source>
</reference>